<dbReference type="PRINTS" id="PR00455">
    <property type="entry name" value="HTHTETR"/>
</dbReference>
<dbReference type="Gene3D" id="1.10.10.60">
    <property type="entry name" value="Homeodomain-like"/>
    <property type="match status" value="1"/>
</dbReference>
<reference evidence="6 7" key="1">
    <citation type="journal article" date="2006" name="Int. J. Syst. Evol. Microbiol.">
        <title>Costertonia aggregata gen. nov., sp. nov., a mesophilic marine bacterium of the family Flavobacteriaceae, isolated from a mature biofilm.</title>
        <authorList>
            <person name="Kwon K.K."/>
            <person name="Lee Y.K."/>
            <person name="Lee H.K."/>
        </authorList>
    </citation>
    <scope>NUCLEOTIDE SEQUENCE [LARGE SCALE GENOMIC DNA]</scope>
    <source>
        <strain evidence="6 7">KCCM 42265</strain>
    </source>
</reference>
<proteinExistence type="predicted"/>
<evidence type="ECO:0000259" key="5">
    <source>
        <dbReference type="PROSITE" id="PS50977"/>
    </source>
</evidence>
<dbReference type="InterPro" id="IPR011075">
    <property type="entry name" value="TetR_C"/>
</dbReference>
<keyword evidence="7" id="KW-1185">Reference proteome</keyword>
<evidence type="ECO:0000256" key="4">
    <source>
        <dbReference type="PROSITE-ProRule" id="PRU00335"/>
    </source>
</evidence>
<evidence type="ECO:0000256" key="1">
    <source>
        <dbReference type="ARBA" id="ARBA00023015"/>
    </source>
</evidence>
<evidence type="ECO:0000313" key="7">
    <source>
        <dbReference type="Proteomes" id="UP000509302"/>
    </source>
</evidence>
<dbReference type="PANTHER" id="PTHR47506:SF1">
    <property type="entry name" value="HTH-TYPE TRANSCRIPTIONAL REGULATOR YJDC"/>
    <property type="match status" value="1"/>
</dbReference>
<dbReference type="InterPro" id="IPR001647">
    <property type="entry name" value="HTH_TetR"/>
</dbReference>
<evidence type="ECO:0000256" key="2">
    <source>
        <dbReference type="ARBA" id="ARBA00023125"/>
    </source>
</evidence>
<feature type="domain" description="HTH tetR-type" evidence="5">
    <location>
        <begin position="6"/>
        <end position="66"/>
    </location>
</feature>
<name>A0A7H9ANW7_9FLAO</name>
<dbReference type="Pfam" id="PF00440">
    <property type="entry name" value="TetR_N"/>
    <property type="match status" value="1"/>
</dbReference>
<dbReference type="Proteomes" id="UP000509302">
    <property type="component" value="Chromosome"/>
</dbReference>
<dbReference type="EMBL" id="CP058595">
    <property type="protein sequence ID" value="QLG45094.1"/>
    <property type="molecule type" value="Genomic_DNA"/>
</dbReference>
<dbReference type="Gene3D" id="1.10.357.10">
    <property type="entry name" value="Tetracycline Repressor, domain 2"/>
    <property type="match status" value="1"/>
</dbReference>
<dbReference type="GO" id="GO:0003677">
    <property type="term" value="F:DNA binding"/>
    <property type="evidence" value="ECO:0007669"/>
    <property type="project" value="UniProtKB-UniRule"/>
</dbReference>
<dbReference type="PROSITE" id="PS50977">
    <property type="entry name" value="HTH_TETR_2"/>
    <property type="match status" value="1"/>
</dbReference>
<dbReference type="SUPFAM" id="SSF46689">
    <property type="entry name" value="Homeodomain-like"/>
    <property type="match status" value="1"/>
</dbReference>
<dbReference type="InterPro" id="IPR036271">
    <property type="entry name" value="Tet_transcr_reg_TetR-rel_C_sf"/>
</dbReference>
<gene>
    <name evidence="6" type="ORF">HYG79_06930</name>
</gene>
<dbReference type="Pfam" id="PF16925">
    <property type="entry name" value="TetR_C_13"/>
    <property type="match status" value="1"/>
</dbReference>
<keyword evidence="2 4" id="KW-0238">DNA-binding</keyword>
<accession>A0A7H9ANW7</accession>
<dbReference type="InterPro" id="IPR009057">
    <property type="entry name" value="Homeodomain-like_sf"/>
</dbReference>
<dbReference type="PANTHER" id="PTHR47506">
    <property type="entry name" value="TRANSCRIPTIONAL REGULATORY PROTEIN"/>
    <property type="match status" value="1"/>
</dbReference>
<sequence>MPRFEEFDKQTVLKKAMNVFWEKGYNGTSMQDLVEATGLNRSSIYNSFGSKLELYQGTLSYYQKESGGMFQRALLKAQNPLDAIRYVFEGFLPEILGDEKAKGCFSMNCKAEMGNQNKDIRKWLLNTQEHTLTVFQDLISDGQEQGVINKKQDAKSYAYFVFNAFQGFRMTGILIKNESVLQNIINNTIQVIQ</sequence>
<keyword evidence="1" id="KW-0805">Transcription regulation</keyword>
<dbReference type="AlphaFoldDB" id="A0A7H9ANW7"/>
<keyword evidence="3" id="KW-0804">Transcription</keyword>
<feature type="DNA-binding region" description="H-T-H motif" evidence="4">
    <location>
        <begin position="29"/>
        <end position="48"/>
    </location>
</feature>
<protein>
    <submittedName>
        <fullName evidence="6">TetR/AcrR family transcriptional regulator</fullName>
    </submittedName>
</protein>
<dbReference type="RefSeq" id="WP_179241384.1">
    <property type="nucleotide sequence ID" value="NZ_CP058595.1"/>
</dbReference>
<evidence type="ECO:0000256" key="3">
    <source>
        <dbReference type="ARBA" id="ARBA00023163"/>
    </source>
</evidence>
<organism evidence="6 7">
    <name type="scientific">Costertonia aggregata</name>
    <dbReference type="NCBI Taxonomy" id="343403"/>
    <lineage>
        <taxon>Bacteria</taxon>
        <taxon>Pseudomonadati</taxon>
        <taxon>Bacteroidota</taxon>
        <taxon>Flavobacteriia</taxon>
        <taxon>Flavobacteriales</taxon>
        <taxon>Flavobacteriaceae</taxon>
        <taxon>Costertonia</taxon>
    </lineage>
</organism>
<dbReference type="SUPFAM" id="SSF48498">
    <property type="entry name" value="Tetracyclin repressor-like, C-terminal domain"/>
    <property type="match status" value="1"/>
</dbReference>
<evidence type="ECO:0000313" key="6">
    <source>
        <dbReference type="EMBL" id="QLG45094.1"/>
    </source>
</evidence>
<dbReference type="KEGG" id="cagg:HYG79_06930"/>